<dbReference type="Pfam" id="PF19663">
    <property type="entry name" value="DUF6166"/>
    <property type="match status" value="1"/>
</dbReference>
<dbReference type="Proteomes" id="UP000182573">
    <property type="component" value="Unassembled WGS sequence"/>
</dbReference>
<dbReference type="InterPro" id="IPR046164">
    <property type="entry name" value="DUF6166"/>
</dbReference>
<accession>A0A1H3ANZ6</accession>
<feature type="region of interest" description="Disordered" evidence="1">
    <location>
        <begin position="143"/>
        <end position="184"/>
    </location>
</feature>
<evidence type="ECO:0000313" key="2">
    <source>
        <dbReference type="EMBL" id="SDX31470.1"/>
    </source>
</evidence>
<feature type="compositionally biased region" description="Basic and acidic residues" evidence="1">
    <location>
        <begin position="143"/>
        <end position="160"/>
    </location>
</feature>
<dbReference type="EMBL" id="FNOF01000028">
    <property type="protein sequence ID" value="SDX31470.1"/>
    <property type="molecule type" value="Genomic_DNA"/>
</dbReference>
<name>A0A1H3ANZ6_HALVA</name>
<evidence type="ECO:0000313" key="3">
    <source>
        <dbReference type="Proteomes" id="UP000182573"/>
    </source>
</evidence>
<proteinExistence type="predicted"/>
<gene>
    <name evidence="2" type="ORF">SAMN05443574_1288</name>
</gene>
<sequence>MTAGRAYRGERCMGGQLVYTPDGDVLDKHLHVLRRAPGGFDWGPEADEARIDQLAIALLADSSTKNIALDHYKEFARYLREELEGDEWRLPTSDISADTWSRDIDVADETPSPEDVDITAVDFDEMTFAVERALCEKHDISVHQSVDDRREELEETRRTVQSETTDSEESQTDTGGFEFPAASQ</sequence>
<reference evidence="2 3" key="1">
    <citation type="submission" date="2016-10" db="EMBL/GenBank/DDBJ databases">
        <authorList>
            <person name="de Groot N.N."/>
        </authorList>
    </citation>
    <scope>NUCLEOTIDE SEQUENCE [LARGE SCALE GENOMIC DNA]</scope>
    <source>
        <strain evidence="2 3">DSM 3756</strain>
    </source>
</reference>
<dbReference type="AlphaFoldDB" id="A0A1H3ANZ6"/>
<organism evidence="2 3">
    <name type="scientific">Haloarcula vallismortis</name>
    <name type="common">Halobacterium vallismortis</name>
    <dbReference type="NCBI Taxonomy" id="28442"/>
    <lineage>
        <taxon>Archaea</taxon>
        <taxon>Methanobacteriati</taxon>
        <taxon>Methanobacteriota</taxon>
        <taxon>Stenosarchaea group</taxon>
        <taxon>Halobacteria</taxon>
        <taxon>Halobacteriales</taxon>
        <taxon>Haloarculaceae</taxon>
        <taxon>Haloarcula</taxon>
    </lineage>
</organism>
<evidence type="ECO:0000256" key="1">
    <source>
        <dbReference type="SAM" id="MobiDB-lite"/>
    </source>
</evidence>
<protein>
    <submittedName>
        <fullName evidence="2">Uncharacterized protein</fullName>
    </submittedName>
</protein>